<keyword evidence="2" id="KW-1185">Reference proteome</keyword>
<evidence type="ECO:0000313" key="2">
    <source>
        <dbReference type="Proteomes" id="UP000236047"/>
    </source>
</evidence>
<name>A0A2N8PFW6_STRNR</name>
<dbReference type="Proteomes" id="UP000236047">
    <property type="component" value="Unassembled WGS sequence"/>
</dbReference>
<protein>
    <submittedName>
        <fullName evidence="1">Uncharacterized protein</fullName>
    </submittedName>
</protein>
<reference evidence="2" key="1">
    <citation type="submission" date="2015-09" db="EMBL/GenBank/DDBJ databases">
        <authorList>
            <person name="Graham D.E."/>
            <person name="Mahan K.M."/>
            <person name="Klingeman D.M."/>
            <person name="Fida T."/>
            <person name="Giannone R.J."/>
            <person name="Hettich R.L."/>
            <person name="Parry R.J."/>
            <person name="Spain J.C."/>
        </authorList>
    </citation>
    <scope>NUCLEOTIDE SEQUENCE [LARGE SCALE GENOMIC DNA]</scope>
    <source>
        <strain evidence="2">JCM 4701</strain>
    </source>
</reference>
<evidence type="ECO:0000313" key="1">
    <source>
        <dbReference type="EMBL" id="PNE39893.1"/>
    </source>
</evidence>
<dbReference type="AlphaFoldDB" id="A0A2N8PFW6"/>
<gene>
    <name evidence="1" type="ORF">AOB60_01900</name>
</gene>
<dbReference type="EMBL" id="LJSN01000002">
    <property type="protein sequence ID" value="PNE39893.1"/>
    <property type="molecule type" value="Genomic_DNA"/>
</dbReference>
<accession>A0A2N8PFW6</accession>
<organism evidence="1 2">
    <name type="scientific">Streptomyces noursei</name>
    <name type="common">Streptomyces albulus</name>
    <dbReference type="NCBI Taxonomy" id="1971"/>
    <lineage>
        <taxon>Bacteria</taxon>
        <taxon>Bacillati</taxon>
        <taxon>Actinomycetota</taxon>
        <taxon>Actinomycetes</taxon>
        <taxon>Kitasatosporales</taxon>
        <taxon>Streptomycetaceae</taxon>
        <taxon>Streptomyces</taxon>
    </lineage>
</organism>
<comment type="caution">
    <text evidence="1">The sequence shown here is derived from an EMBL/GenBank/DDBJ whole genome shotgun (WGS) entry which is preliminary data.</text>
</comment>
<sequence>MRLRCWTGIVIPQKAADLDVGLQPALQALVEPDMCGDPMSPLRWTTKRQVGLAALRLRRRYRTTIANPAAAKANYASPSRLQ</sequence>
<proteinExistence type="predicted"/>